<keyword evidence="1" id="KW-0472">Membrane</keyword>
<protein>
    <submittedName>
        <fullName evidence="3">G protein-coupled receptor</fullName>
    </submittedName>
</protein>
<evidence type="ECO:0000313" key="2">
    <source>
        <dbReference type="Proteomes" id="UP000025227"/>
    </source>
</evidence>
<evidence type="ECO:0000313" key="3">
    <source>
        <dbReference type="WBParaSite" id="HCON_00133820-00001"/>
    </source>
</evidence>
<reference evidence="3" key="1">
    <citation type="submission" date="2020-12" db="UniProtKB">
        <authorList>
            <consortium name="WormBaseParasite"/>
        </authorList>
    </citation>
    <scope>IDENTIFICATION</scope>
    <source>
        <strain evidence="3">MHco3</strain>
    </source>
</reference>
<feature type="transmembrane region" description="Helical" evidence="1">
    <location>
        <begin position="31"/>
        <end position="51"/>
    </location>
</feature>
<keyword evidence="1" id="KW-1133">Transmembrane helix</keyword>
<accession>A0A7I4YSX1</accession>
<dbReference type="AlphaFoldDB" id="A0A7I4YSX1"/>
<feature type="transmembrane region" description="Helical" evidence="1">
    <location>
        <begin position="7"/>
        <end position="25"/>
    </location>
</feature>
<proteinExistence type="predicted"/>
<name>A0A7I4YSX1_HAECO</name>
<dbReference type="Proteomes" id="UP000025227">
    <property type="component" value="Unplaced"/>
</dbReference>
<organism evidence="2 3">
    <name type="scientific">Haemonchus contortus</name>
    <name type="common">Barber pole worm</name>
    <dbReference type="NCBI Taxonomy" id="6289"/>
    <lineage>
        <taxon>Eukaryota</taxon>
        <taxon>Metazoa</taxon>
        <taxon>Ecdysozoa</taxon>
        <taxon>Nematoda</taxon>
        <taxon>Chromadorea</taxon>
        <taxon>Rhabditida</taxon>
        <taxon>Rhabditina</taxon>
        <taxon>Rhabditomorpha</taxon>
        <taxon>Strongyloidea</taxon>
        <taxon>Trichostrongylidae</taxon>
        <taxon>Haemonchus</taxon>
    </lineage>
</organism>
<dbReference type="OrthoDB" id="5821374at2759"/>
<keyword evidence="1" id="KW-0812">Transmembrane</keyword>
<keyword evidence="2" id="KW-1185">Reference proteome</keyword>
<sequence length="88" mass="10412">MVSLMMAIEVAFFLYWEVSVFLVGFGDLDYIIAETSLLLYYNVLILPYLILNRHIHHEFRRIFLCQKNTMTGALWLRRVRNHSTSPCS</sequence>
<dbReference type="WBParaSite" id="HCON_00133820-00001">
    <property type="protein sequence ID" value="HCON_00133820-00001"/>
    <property type="gene ID" value="HCON_00133820"/>
</dbReference>
<evidence type="ECO:0000256" key="1">
    <source>
        <dbReference type="SAM" id="Phobius"/>
    </source>
</evidence>